<dbReference type="Proteomes" id="UP000005237">
    <property type="component" value="Unassembled WGS sequence"/>
</dbReference>
<accession>A0A8R1IU62</accession>
<reference evidence="5" key="1">
    <citation type="submission" date="2010-08" db="EMBL/GenBank/DDBJ databases">
        <authorList>
            <consortium name="Caenorhabditis japonica Sequencing Consortium"/>
            <person name="Wilson R.K."/>
        </authorList>
    </citation>
    <scope>NUCLEOTIDE SEQUENCE [LARGE SCALE GENOMIC DNA]</scope>
    <source>
        <strain evidence="5">DF5081</strain>
    </source>
</reference>
<dbReference type="PROSITE" id="PS50175">
    <property type="entry name" value="ASP_PROT_RETROV"/>
    <property type="match status" value="1"/>
</dbReference>
<evidence type="ECO:0000259" key="3">
    <source>
        <dbReference type="PROSITE" id="PS50175"/>
    </source>
</evidence>
<sequence>MGIYTPSKANHRRNQCTNENSTVTIHRNNHLHATAAKGNHWERECWYKDAVCSNCQRKGHIAKACHASRATSPNGSIRTNTVVINHTTSSQNHQPSKRIFKNVFINGQTIRMQLDTGADVTLISQQDWIKLQKPSLHTTKGTLRCVNTHSTVNLKSMVKLLLELVGSPTQQHCSVWTGYRSRKSCMVVSLVVSMLSTHQDWSKAAPGPLQLLVSSYHRMPSRSIKKPAECHLLQSLSSRRTVNAANTAIIKSNATHAKDNYRKGTERGGRRSSTTTKCGNISRLRTHWIAQLRVNIRQLQCQLPHLEDRTCPGSQLDTAEKLSD</sequence>
<keyword evidence="5" id="KW-1185">Reference proteome</keyword>
<dbReference type="InterPro" id="IPR001995">
    <property type="entry name" value="Peptidase_A2_cat"/>
</dbReference>
<dbReference type="Gene3D" id="2.40.70.10">
    <property type="entry name" value="Acid Proteases"/>
    <property type="match status" value="1"/>
</dbReference>
<dbReference type="AlphaFoldDB" id="A0A8R1IU62"/>
<feature type="compositionally biased region" description="Basic and acidic residues" evidence="2">
    <location>
        <begin position="256"/>
        <end position="269"/>
    </location>
</feature>
<organism evidence="4 5">
    <name type="scientific">Caenorhabditis japonica</name>
    <dbReference type="NCBI Taxonomy" id="281687"/>
    <lineage>
        <taxon>Eukaryota</taxon>
        <taxon>Metazoa</taxon>
        <taxon>Ecdysozoa</taxon>
        <taxon>Nematoda</taxon>
        <taxon>Chromadorea</taxon>
        <taxon>Rhabditida</taxon>
        <taxon>Rhabditina</taxon>
        <taxon>Rhabditomorpha</taxon>
        <taxon>Rhabditoidea</taxon>
        <taxon>Rhabditidae</taxon>
        <taxon>Peloderinae</taxon>
        <taxon>Caenorhabditis</taxon>
    </lineage>
</organism>
<dbReference type="Gene3D" id="4.10.60.10">
    <property type="entry name" value="Zinc finger, CCHC-type"/>
    <property type="match status" value="1"/>
</dbReference>
<protein>
    <submittedName>
        <fullName evidence="4">Peptidase A2 domain-containing protein</fullName>
    </submittedName>
</protein>
<keyword evidence="1" id="KW-0378">Hydrolase</keyword>
<feature type="region of interest" description="Disordered" evidence="2">
    <location>
        <begin position="255"/>
        <end position="277"/>
    </location>
</feature>
<evidence type="ECO:0000313" key="5">
    <source>
        <dbReference type="Proteomes" id="UP000005237"/>
    </source>
</evidence>
<dbReference type="SUPFAM" id="SSF50630">
    <property type="entry name" value="Acid proteases"/>
    <property type="match status" value="1"/>
</dbReference>
<proteinExistence type="predicted"/>
<dbReference type="EnsemblMetazoa" id="CJA41765.1">
    <property type="protein sequence ID" value="CJA41765.1"/>
    <property type="gene ID" value="WBGene00217613"/>
</dbReference>
<dbReference type="GO" id="GO:0006508">
    <property type="term" value="P:proteolysis"/>
    <property type="evidence" value="ECO:0007669"/>
    <property type="project" value="InterPro"/>
</dbReference>
<evidence type="ECO:0000256" key="1">
    <source>
        <dbReference type="ARBA" id="ARBA00022801"/>
    </source>
</evidence>
<name>A0A8R1IU62_CAEJA</name>
<evidence type="ECO:0000313" key="4">
    <source>
        <dbReference type="EnsemblMetazoa" id="CJA41765.1"/>
    </source>
</evidence>
<dbReference type="PANTHER" id="PTHR36943:SF1">
    <property type="entry name" value="CCHC-TYPE DOMAIN-CONTAINING PROTEIN"/>
    <property type="match status" value="1"/>
</dbReference>
<dbReference type="PANTHER" id="PTHR36943">
    <property type="entry name" value="CCHC-TYPE DOMAIN-CONTAINING PROTEIN"/>
    <property type="match status" value="1"/>
</dbReference>
<dbReference type="InterPro" id="IPR021109">
    <property type="entry name" value="Peptidase_aspartic_dom_sf"/>
</dbReference>
<reference evidence="4" key="2">
    <citation type="submission" date="2022-06" db="UniProtKB">
        <authorList>
            <consortium name="EnsemblMetazoa"/>
        </authorList>
    </citation>
    <scope>IDENTIFICATION</scope>
    <source>
        <strain evidence="4">DF5081</strain>
    </source>
</reference>
<feature type="domain" description="Peptidase A2" evidence="3">
    <location>
        <begin position="110"/>
        <end position="128"/>
    </location>
</feature>
<dbReference type="Pfam" id="PF13650">
    <property type="entry name" value="Asp_protease_2"/>
    <property type="match status" value="1"/>
</dbReference>
<dbReference type="GO" id="GO:0004190">
    <property type="term" value="F:aspartic-type endopeptidase activity"/>
    <property type="evidence" value="ECO:0007669"/>
    <property type="project" value="InterPro"/>
</dbReference>
<evidence type="ECO:0000256" key="2">
    <source>
        <dbReference type="SAM" id="MobiDB-lite"/>
    </source>
</evidence>